<feature type="transmembrane region" description="Helical" evidence="7">
    <location>
        <begin position="355"/>
        <end position="373"/>
    </location>
</feature>
<dbReference type="SUPFAM" id="SSF103473">
    <property type="entry name" value="MFS general substrate transporter"/>
    <property type="match status" value="1"/>
</dbReference>
<evidence type="ECO:0000256" key="1">
    <source>
        <dbReference type="ARBA" id="ARBA00004651"/>
    </source>
</evidence>
<protein>
    <submittedName>
        <fullName evidence="8">MFS transporter</fullName>
    </submittedName>
</protein>
<evidence type="ECO:0000256" key="3">
    <source>
        <dbReference type="ARBA" id="ARBA00022475"/>
    </source>
</evidence>
<keyword evidence="4 7" id="KW-0812">Transmembrane</keyword>
<evidence type="ECO:0000256" key="6">
    <source>
        <dbReference type="ARBA" id="ARBA00023136"/>
    </source>
</evidence>
<gene>
    <name evidence="8" type="ORF">HIJ39_19565</name>
</gene>
<dbReference type="RefSeq" id="WP_169102700.1">
    <property type="nucleotide sequence ID" value="NZ_JABBVZ010000117.1"/>
</dbReference>
<evidence type="ECO:0000256" key="4">
    <source>
        <dbReference type="ARBA" id="ARBA00022692"/>
    </source>
</evidence>
<evidence type="ECO:0000313" key="8">
    <source>
        <dbReference type="EMBL" id="NMP24518.1"/>
    </source>
</evidence>
<feature type="transmembrane region" description="Helical" evidence="7">
    <location>
        <begin position="162"/>
        <end position="181"/>
    </location>
</feature>
<organism evidence="8 9">
    <name type="scientific">Sulfobacillus harzensis</name>
    <dbReference type="NCBI Taxonomy" id="2729629"/>
    <lineage>
        <taxon>Bacteria</taxon>
        <taxon>Bacillati</taxon>
        <taxon>Bacillota</taxon>
        <taxon>Clostridia</taxon>
        <taxon>Eubacteriales</taxon>
        <taxon>Clostridiales Family XVII. Incertae Sedis</taxon>
        <taxon>Sulfobacillus</taxon>
    </lineage>
</organism>
<dbReference type="InterPro" id="IPR011701">
    <property type="entry name" value="MFS"/>
</dbReference>
<dbReference type="GO" id="GO:0022857">
    <property type="term" value="F:transmembrane transporter activity"/>
    <property type="evidence" value="ECO:0007669"/>
    <property type="project" value="InterPro"/>
</dbReference>
<accession>A0A7Y0L727</accession>
<dbReference type="InterPro" id="IPR036259">
    <property type="entry name" value="MFS_trans_sf"/>
</dbReference>
<keyword evidence="6 7" id="KW-0472">Membrane</keyword>
<keyword evidence="9" id="KW-1185">Reference proteome</keyword>
<keyword evidence="3" id="KW-1003">Cell membrane</keyword>
<dbReference type="PANTHER" id="PTHR43266">
    <property type="entry name" value="MACROLIDE-EFFLUX PROTEIN"/>
    <property type="match status" value="1"/>
</dbReference>
<name>A0A7Y0L727_9FIRM</name>
<sequence length="386" mass="41117">MSSNRDVVLLAIDDATVTLGSQFREVALGLLITGLNPASSSYAWYFLAGSIPGLVLARAYAWASSRFGARQAMMATYGARMLMALGLWRVQNFWAALALLAGIATGSGFYSAAQSHYVANPGDFRGTRHVIMRLRQSESAVRLVGPMLAGLVLSLIGYRSGFLLSAGAYGIAGMLIARLSRDTRPRQPARYESIDWRPDGPSVAMMTLSFLTWQANTLAMAYTFHILHRQSFGYGLTLAVWGGSGLVASLLLSRIQVRPLTWIPPMFLGLGISWLVLSRGVSFPVFVVLGGIEGFCGWMVEDLAAALVLSQAPPGRAGYARAKLGAFEEIGSILGTVAILLVPSTWLILPLYAVLGLLGIAGAVMGGLIGYLPGRRAGNSPPMGEA</sequence>
<comment type="caution">
    <text evidence="8">The sequence shown here is derived from an EMBL/GenBank/DDBJ whole genome shotgun (WGS) entry which is preliminary data.</text>
</comment>
<keyword evidence="2" id="KW-0813">Transport</keyword>
<dbReference type="Pfam" id="PF07690">
    <property type="entry name" value="MFS_1"/>
    <property type="match status" value="1"/>
</dbReference>
<evidence type="ECO:0000256" key="7">
    <source>
        <dbReference type="SAM" id="Phobius"/>
    </source>
</evidence>
<keyword evidence="5 7" id="KW-1133">Transmembrane helix</keyword>
<proteinExistence type="predicted"/>
<feature type="transmembrane region" description="Helical" evidence="7">
    <location>
        <begin position="42"/>
        <end position="60"/>
    </location>
</feature>
<dbReference type="PANTHER" id="PTHR43266:SF2">
    <property type="entry name" value="MAJOR FACILITATOR SUPERFAMILY (MFS) PROFILE DOMAIN-CONTAINING PROTEIN"/>
    <property type="match status" value="1"/>
</dbReference>
<feature type="transmembrane region" description="Helical" evidence="7">
    <location>
        <begin position="94"/>
        <end position="119"/>
    </location>
</feature>
<evidence type="ECO:0000256" key="5">
    <source>
        <dbReference type="ARBA" id="ARBA00022989"/>
    </source>
</evidence>
<dbReference type="AlphaFoldDB" id="A0A7Y0L727"/>
<dbReference type="GO" id="GO:0005886">
    <property type="term" value="C:plasma membrane"/>
    <property type="evidence" value="ECO:0007669"/>
    <property type="project" value="UniProtKB-SubCell"/>
</dbReference>
<dbReference type="Proteomes" id="UP000533476">
    <property type="component" value="Unassembled WGS sequence"/>
</dbReference>
<feature type="transmembrane region" description="Helical" evidence="7">
    <location>
        <begin position="232"/>
        <end position="252"/>
    </location>
</feature>
<dbReference type="Gene3D" id="1.20.1250.20">
    <property type="entry name" value="MFS general substrate transporter like domains"/>
    <property type="match status" value="1"/>
</dbReference>
<reference evidence="8 9" key="1">
    <citation type="submission" date="2020-04" db="EMBL/GenBank/DDBJ databases">
        <authorList>
            <person name="Zhang R."/>
            <person name="Schippers A."/>
        </authorList>
    </citation>
    <scope>NUCLEOTIDE SEQUENCE [LARGE SCALE GENOMIC DNA]</scope>
    <source>
        <strain evidence="8 9">DSM 109850</strain>
    </source>
</reference>
<feature type="transmembrane region" description="Helical" evidence="7">
    <location>
        <begin position="330"/>
        <end position="349"/>
    </location>
</feature>
<evidence type="ECO:0000313" key="9">
    <source>
        <dbReference type="Proteomes" id="UP000533476"/>
    </source>
</evidence>
<comment type="subcellular location">
    <subcellularLocation>
        <location evidence="1">Cell membrane</location>
        <topology evidence="1">Multi-pass membrane protein</topology>
    </subcellularLocation>
</comment>
<evidence type="ECO:0000256" key="2">
    <source>
        <dbReference type="ARBA" id="ARBA00022448"/>
    </source>
</evidence>
<dbReference type="EMBL" id="JABBVZ010000117">
    <property type="protein sequence ID" value="NMP24518.1"/>
    <property type="molecule type" value="Genomic_DNA"/>
</dbReference>